<reference evidence="2 3" key="1">
    <citation type="submission" date="2019-02" db="EMBL/GenBank/DDBJ databases">
        <title>Deep-cultivation of Planctomycetes and their phenomic and genomic characterization uncovers novel biology.</title>
        <authorList>
            <person name="Wiegand S."/>
            <person name="Jogler M."/>
            <person name="Boedeker C."/>
            <person name="Pinto D."/>
            <person name="Vollmers J."/>
            <person name="Rivas-Marin E."/>
            <person name="Kohn T."/>
            <person name="Peeters S.H."/>
            <person name="Heuer A."/>
            <person name="Rast P."/>
            <person name="Oberbeckmann S."/>
            <person name="Bunk B."/>
            <person name="Jeske O."/>
            <person name="Meyerdierks A."/>
            <person name="Storesund J.E."/>
            <person name="Kallscheuer N."/>
            <person name="Luecker S."/>
            <person name="Lage O.M."/>
            <person name="Pohl T."/>
            <person name="Merkel B.J."/>
            <person name="Hornburger P."/>
            <person name="Mueller R.-W."/>
            <person name="Bruemmer F."/>
            <person name="Labrenz M."/>
            <person name="Spormann A.M."/>
            <person name="Op den Camp H."/>
            <person name="Overmann J."/>
            <person name="Amann R."/>
            <person name="Jetten M.S.M."/>
            <person name="Mascher T."/>
            <person name="Medema M.H."/>
            <person name="Devos D.P."/>
            <person name="Kaster A.-K."/>
            <person name="Ovreas L."/>
            <person name="Rohde M."/>
            <person name="Galperin M.Y."/>
            <person name="Jogler C."/>
        </authorList>
    </citation>
    <scope>NUCLEOTIDE SEQUENCE [LARGE SCALE GENOMIC DNA]</scope>
    <source>
        <strain evidence="2 3">SV_7m_r</strain>
    </source>
</reference>
<dbReference type="EMBL" id="CP036272">
    <property type="protein sequence ID" value="QDT60922.1"/>
    <property type="molecule type" value="Genomic_DNA"/>
</dbReference>
<keyword evidence="3" id="KW-1185">Reference proteome</keyword>
<dbReference type="AlphaFoldDB" id="A0A517SXW4"/>
<accession>A0A517SXW4</accession>
<dbReference type="InterPro" id="IPR038740">
    <property type="entry name" value="BioF2-like_GNAT_dom"/>
</dbReference>
<dbReference type="Pfam" id="PF13480">
    <property type="entry name" value="Acetyltransf_6"/>
    <property type="match status" value="1"/>
</dbReference>
<proteinExistence type="predicted"/>
<organism evidence="2 3">
    <name type="scientific">Stieleria bergensis</name>
    <dbReference type="NCBI Taxonomy" id="2528025"/>
    <lineage>
        <taxon>Bacteria</taxon>
        <taxon>Pseudomonadati</taxon>
        <taxon>Planctomycetota</taxon>
        <taxon>Planctomycetia</taxon>
        <taxon>Pirellulales</taxon>
        <taxon>Pirellulaceae</taxon>
        <taxon>Stieleria</taxon>
    </lineage>
</organism>
<dbReference type="NCBIfam" id="TIGR03019">
    <property type="entry name" value="pepcterm_femAB"/>
    <property type="match status" value="1"/>
</dbReference>
<dbReference type="PANTHER" id="PTHR36174">
    <property type="entry name" value="LIPID II:GLYCINE GLYCYLTRANSFERASE"/>
    <property type="match status" value="1"/>
</dbReference>
<feature type="domain" description="BioF2-like acetyltransferase" evidence="1">
    <location>
        <begin position="159"/>
        <end position="294"/>
    </location>
</feature>
<dbReference type="InterPro" id="IPR016181">
    <property type="entry name" value="Acyl_CoA_acyltransferase"/>
</dbReference>
<dbReference type="InterPro" id="IPR050644">
    <property type="entry name" value="PG_Glycine_Bridge_Synth"/>
</dbReference>
<evidence type="ECO:0000313" key="3">
    <source>
        <dbReference type="Proteomes" id="UP000315003"/>
    </source>
</evidence>
<protein>
    <submittedName>
        <fullName evidence="2">FemAB family protein</fullName>
    </submittedName>
</protein>
<dbReference type="SUPFAM" id="SSF55729">
    <property type="entry name" value="Acyl-CoA N-acyltransferases (Nat)"/>
    <property type="match status" value="1"/>
</dbReference>
<dbReference type="RefSeq" id="WP_419187471.1">
    <property type="nucleotide sequence ID" value="NZ_CP036272.1"/>
</dbReference>
<sequence length="354" mass="40426">MQIQAHEFRQLSDWIAPQQGLDQRDPFNAEATAPRLNAHDAAWLQSLVQGLKHRLVVLHADLDGLCLGMLPLMHVRGPLFGSFLTSLPYLNTGGVWSSDPAIAKQLIDRACELADELDVRHLELRHEQPIEHEQFNFQRCDKVHLRLSLPETAEALNQSFKSKLRSQVKKSGQYDATVSFGGLEKLDDFHHVFARNMRDLGTPVYSKDLFRSIINSFQGDAEFCIVKHEQVCSAAGLLIHRRGLTEIPSASSLREFNRQGANMWMYWHALQRAIERGSKVFDFGRSSEGSGTYKFKLQWGSVAEPATWQYYVRKGDPAEMRPDSDRNQRLVKIWQRLPVWLTKWIGPSIVRGIP</sequence>
<dbReference type="InterPro" id="IPR017469">
    <property type="entry name" value="PEP-CTERM_FemAB-rel"/>
</dbReference>
<gene>
    <name evidence="2" type="ORF">SV7mr_34510</name>
</gene>
<name>A0A517SXW4_9BACT</name>
<dbReference type="Proteomes" id="UP000315003">
    <property type="component" value="Chromosome"/>
</dbReference>
<dbReference type="Gene3D" id="3.40.630.30">
    <property type="match status" value="1"/>
</dbReference>
<dbReference type="PANTHER" id="PTHR36174:SF1">
    <property type="entry name" value="LIPID II:GLYCINE GLYCYLTRANSFERASE"/>
    <property type="match status" value="1"/>
</dbReference>
<evidence type="ECO:0000313" key="2">
    <source>
        <dbReference type="EMBL" id="QDT60922.1"/>
    </source>
</evidence>
<evidence type="ECO:0000259" key="1">
    <source>
        <dbReference type="Pfam" id="PF13480"/>
    </source>
</evidence>